<evidence type="ECO:0000256" key="4">
    <source>
        <dbReference type="ARBA" id="ARBA00022741"/>
    </source>
</evidence>
<dbReference type="GO" id="GO:0003688">
    <property type="term" value="F:DNA replication origin binding"/>
    <property type="evidence" value="ECO:0007669"/>
    <property type="project" value="UniProtKB-UniRule"/>
</dbReference>
<protein>
    <recommendedName>
        <fullName evidence="8 9">Chromosomal replication initiator protein DnaA</fullName>
    </recommendedName>
</protein>
<feature type="binding site" evidence="8">
    <location>
        <position position="151"/>
    </location>
    <ligand>
        <name>ATP</name>
        <dbReference type="ChEBI" id="CHEBI:30616"/>
    </ligand>
</feature>
<dbReference type="Pfam" id="PF08299">
    <property type="entry name" value="Bac_DnaA_C"/>
    <property type="match status" value="1"/>
</dbReference>
<evidence type="ECO:0000256" key="11">
    <source>
        <dbReference type="RuleBase" id="RU004227"/>
    </source>
</evidence>
<feature type="region of interest" description="Domain I, interacts with DnaA modulators" evidence="8">
    <location>
        <begin position="1"/>
        <end position="94"/>
    </location>
</feature>
<accession>A0A5D0MKV4</accession>
<dbReference type="HAMAP" id="MF_00377">
    <property type="entry name" value="DnaA_bact"/>
    <property type="match status" value="1"/>
</dbReference>
<evidence type="ECO:0000256" key="3">
    <source>
        <dbReference type="ARBA" id="ARBA00022705"/>
    </source>
</evidence>
<evidence type="ECO:0000256" key="2">
    <source>
        <dbReference type="ARBA" id="ARBA00022490"/>
    </source>
</evidence>
<name>A0A5D0MKV4_9BACT</name>
<dbReference type="GO" id="GO:0005737">
    <property type="term" value="C:cytoplasm"/>
    <property type="evidence" value="ECO:0007669"/>
    <property type="project" value="UniProtKB-SubCell"/>
</dbReference>
<comment type="caution">
    <text evidence="14">The sequence shown here is derived from an EMBL/GenBank/DDBJ whole genome shotgun (WGS) entry which is preliminary data.</text>
</comment>
<evidence type="ECO:0000256" key="10">
    <source>
        <dbReference type="RuleBase" id="RU000577"/>
    </source>
</evidence>
<dbReference type="InterPro" id="IPR020591">
    <property type="entry name" value="Chromosome_initiator_DnaA-like"/>
</dbReference>
<evidence type="ECO:0000256" key="1">
    <source>
        <dbReference type="ARBA" id="ARBA00006583"/>
    </source>
</evidence>
<comment type="subcellular location">
    <subcellularLocation>
        <location evidence="8">Cytoplasm</location>
    </subcellularLocation>
</comment>
<comment type="similarity">
    <text evidence="1 8 11">Belongs to the DnaA family.</text>
</comment>
<dbReference type="InterPro" id="IPR003593">
    <property type="entry name" value="AAA+_ATPase"/>
</dbReference>
<feature type="binding site" evidence="8">
    <location>
        <position position="148"/>
    </location>
    <ligand>
        <name>ATP</name>
        <dbReference type="ChEBI" id="CHEBI:30616"/>
    </ligand>
</feature>
<evidence type="ECO:0000259" key="13">
    <source>
        <dbReference type="SMART" id="SM00760"/>
    </source>
</evidence>
<dbReference type="PROSITE" id="PS01008">
    <property type="entry name" value="DNAA"/>
    <property type="match status" value="1"/>
</dbReference>
<dbReference type="Pfam" id="PF00308">
    <property type="entry name" value="Bac_DnaA"/>
    <property type="match status" value="1"/>
</dbReference>
<dbReference type="PANTHER" id="PTHR30050">
    <property type="entry name" value="CHROMOSOMAL REPLICATION INITIATOR PROTEIN DNAA"/>
    <property type="match status" value="1"/>
</dbReference>
<dbReference type="GO" id="GO:0006270">
    <property type="term" value="P:DNA replication initiation"/>
    <property type="evidence" value="ECO:0007669"/>
    <property type="project" value="UniProtKB-UniRule"/>
</dbReference>
<evidence type="ECO:0000313" key="14">
    <source>
        <dbReference type="EMBL" id="TYB31848.1"/>
    </source>
</evidence>
<comment type="function">
    <text evidence="8 10">Plays an essential role in the initiation and regulation of chromosomal replication. ATP-DnaA binds to the origin of replication (oriC) to initiate formation of the DNA replication initiation complex once per cell cycle. Binds the DnaA box (a 9 base pair repeat at the origin) and separates the double-stranded (ds)DNA. Forms a right-handed helical filament on oriC DNA; dsDNA binds to the exterior of the filament while single-stranded (ss)DNA is stabiized in the filament's interior. The ATP-DnaA-oriC complex binds and stabilizes one strand of the AT-rich DNA unwinding element (DUE), permitting loading of DNA polymerase. After initiation quickly degrades to an ADP-DnaA complex that is not apt for DNA replication. Binds acidic phospholipids.</text>
</comment>
<dbReference type="InterPro" id="IPR013159">
    <property type="entry name" value="DnaA_C"/>
</dbReference>
<keyword evidence="5 8" id="KW-0067">ATP-binding</keyword>
<dbReference type="PRINTS" id="PR00051">
    <property type="entry name" value="DNAA"/>
</dbReference>
<reference evidence="14" key="1">
    <citation type="submission" date="2019-08" db="EMBL/GenBank/DDBJ databases">
        <title>Genomic characterization of a novel candidate phylum (ARYD3) from a high temperature, high salinity tertiary oil reservoir in north central Oklahoma, USA.</title>
        <authorList>
            <person name="Youssef N.H."/>
            <person name="Yadav A."/>
            <person name="Elshahed M.S."/>
        </authorList>
    </citation>
    <scope>NUCLEOTIDE SEQUENCE [LARGE SCALE GENOMIC DNA]</scope>
    <source>
        <strain evidence="14">ARYD3</strain>
    </source>
</reference>
<dbReference type="Gene3D" id="1.10.1750.10">
    <property type="match status" value="1"/>
</dbReference>
<feature type="domain" description="AAA+ ATPase" evidence="12">
    <location>
        <begin position="137"/>
        <end position="265"/>
    </location>
</feature>
<dbReference type="GO" id="GO:0005886">
    <property type="term" value="C:plasma membrane"/>
    <property type="evidence" value="ECO:0007669"/>
    <property type="project" value="TreeGrafter"/>
</dbReference>
<keyword evidence="3 8" id="KW-0235">DNA replication</keyword>
<dbReference type="Proteomes" id="UP000324143">
    <property type="component" value="Unassembled WGS sequence"/>
</dbReference>
<dbReference type="Gene3D" id="1.10.8.60">
    <property type="match status" value="1"/>
</dbReference>
<dbReference type="GO" id="GO:0005524">
    <property type="term" value="F:ATP binding"/>
    <property type="evidence" value="ECO:0007669"/>
    <property type="project" value="UniProtKB-UniRule"/>
</dbReference>
<evidence type="ECO:0000256" key="7">
    <source>
        <dbReference type="ARBA" id="ARBA00023125"/>
    </source>
</evidence>
<feature type="binding site" evidence="8">
    <location>
        <position position="150"/>
    </location>
    <ligand>
        <name>ATP</name>
        <dbReference type="ChEBI" id="CHEBI:30616"/>
    </ligand>
</feature>
<feature type="region of interest" description="Domain IV, binds dsDNA" evidence="8">
    <location>
        <begin position="321"/>
        <end position="442"/>
    </location>
</feature>
<dbReference type="GO" id="GO:0006275">
    <property type="term" value="P:regulation of DNA replication"/>
    <property type="evidence" value="ECO:0007669"/>
    <property type="project" value="UniProtKB-UniRule"/>
</dbReference>
<dbReference type="InterPro" id="IPR010921">
    <property type="entry name" value="Trp_repressor/repl_initiator"/>
</dbReference>
<feature type="binding site" evidence="8">
    <location>
        <position position="152"/>
    </location>
    <ligand>
        <name>ATP</name>
        <dbReference type="ChEBI" id="CHEBI:30616"/>
    </ligand>
</feature>
<dbReference type="InterPro" id="IPR018312">
    <property type="entry name" value="Chromosome_initiator_DnaA_CS"/>
</dbReference>
<dbReference type="SUPFAM" id="SSF52540">
    <property type="entry name" value="P-loop containing nucleoside triphosphate hydrolases"/>
    <property type="match status" value="1"/>
</dbReference>
<dbReference type="CDD" id="cd00009">
    <property type="entry name" value="AAA"/>
    <property type="match status" value="1"/>
</dbReference>
<keyword evidence="2 8" id="KW-0963">Cytoplasm</keyword>
<keyword evidence="7 8" id="KW-0238">DNA-binding</keyword>
<dbReference type="InterPro" id="IPR001957">
    <property type="entry name" value="Chromosome_initiator_DnaA"/>
</dbReference>
<comment type="domain">
    <text evidence="8">Domain I is involved in oligomerization and binding regulators, domain II is flexibile and of varying length in different bacteria, domain III forms the AAA+ region, while domain IV binds dsDNA.</text>
</comment>
<dbReference type="Gene3D" id="3.40.50.300">
    <property type="entry name" value="P-loop containing nucleotide triphosphate hydrolases"/>
    <property type="match status" value="1"/>
</dbReference>
<dbReference type="PANTHER" id="PTHR30050:SF2">
    <property type="entry name" value="CHROMOSOMAL REPLICATION INITIATOR PROTEIN DNAA"/>
    <property type="match status" value="1"/>
</dbReference>
<dbReference type="InterPro" id="IPR027417">
    <property type="entry name" value="P-loop_NTPase"/>
</dbReference>
<proteinExistence type="inferred from homology"/>
<dbReference type="NCBIfam" id="TIGR00362">
    <property type="entry name" value="DnaA"/>
    <property type="match status" value="1"/>
</dbReference>
<dbReference type="InterPro" id="IPR013317">
    <property type="entry name" value="DnaA_dom"/>
</dbReference>
<evidence type="ECO:0000259" key="12">
    <source>
        <dbReference type="SMART" id="SM00382"/>
    </source>
</evidence>
<dbReference type="GO" id="GO:0008289">
    <property type="term" value="F:lipid binding"/>
    <property type="evidence" value="ECO:0007669"/>
    <property type="project" value="UniProtKB-KW"/>
</dbReference>
<sequence length="442" mass="51571">MSNLKEYIMDQLSIKVDKGNVENLFSEINVVKDDKKVRFESSDEVFLKRIRLLFEDDLNYILQNKSNGDNLELEFKITDKFSKSNYSEGSQEKSYKKESFSTDLNDNFIFNNFVIGRSNEMSYSAAVAVAKNVGQSIYNPLFIYGESGLGKTHLMQAIGNKIYKKKKEEVRCCYVTADKFRNELIESIKNRSTENFRNKYRYVDVLLVDDIHVIEGAESVQEEFFHTFNDLYKLNKQIVITSDRPPSEIKLENRLITRFEWGLVTDIKKPRLETRVAILKKKAEKWNMNLSHEIIFYIANNVTSNVRKLEGCLRRISFYSRISGTTSDLTVNDINALLSEFFDNNLQKMSLSMIKEKVAEYYGLTVNVLESKRRKREFVIPRFVAMFIAREHTNETLKSIGKSFGDRDHSSVINACNRIEEMMDEDITFKNEIEKVITYLNK</sequence>
<evidence type="ECO:0000256" key="8">
    <source>
        <dbReference type="HAMAP-Rule" id="MF_00377"/>
    </source>
</evidence>
<dbReference type="CDD" id="cd06571">
    <property type="entry name" value="Bac_DnaA_C"/>
    <property type="match status" value="1"/>
</dbReference>
<gene>
    <name evidence="8 14" type="primary">dnaA</name>
    <name evidence="14" type="ORF">FXF47_01890</name>
</gene>
<comment type="subunit">
    <text evidence="8">Oligomerizes as a right-handed, spiral filament on DNA at oriC.</text>
</comment>
<evidence type="ECO:0000256" key="6">
    <source>
        <dbReference type="ARBA" id="ARBA00023121"/>
    </source>
</evidence>
<dbReference type="SMART" id="SM00760">
    <property type="entry name" value="Bac_DnaA_C"/>
    <property type="match status" value="1"/>
</dbReference>
<keyword evidence="6 8" id="KW-0446">Lipid-binding</keyword>
<evidence type="ECO:0000256" key="5">
    <source>
        <dbReference type="ARBA" id="ARBA00022840"/>
    </source>
</evidence>
<dbReference type="FunFam" id="3.40.50.300:FF:000668">
    <property type="entry name" value="Chromosomal replication initiator protein DnaA"/>
    <property type="match status" value="1"/>
</dbReference>
<keyword evidence="15" id="KW-1185">Reference proteome</keyword>
<feature type="domain" description="Chromosomal replication initiator DnaA C-terminal" evidence="13">
    <location>
        <begin position="350"/>
        <end position="419"/>
    </location>
</feature>
<evidence type="ECO:0000313" key="15">
    <source>
        <dbReference type="Proteomes" id="UP000324143"/>
    </source>
</evidence>
<organism evidence="14 15">
    <name type="scientific">Candidatus Mcinerneyibacterium aminivorans</name>
    <dbReference type="NCBI Taxonomy" id="2703815"/>
    <lineage>
        <taxon>Bacteria</taxon>
        <taxon>Candidatus Macinerneyibacteriota</taxon>
        <taxon>Candidatus Mcinerneyibacteria</taxon>
        <taxon>Candidatus Mcinerneyibacteriales</taxon>
        <taxon>Candidatus Mcinerneyibacteriaceae</taxon>
        <taxon>Candidatus Mcinerneyibacterium</taxon>
    </lineage>
</organism>
<dbReference type="SMART" id="SM00382">
    <property type="entry name" value="AAA"/>
    <property type="match status" value="1"/>
</dbReference>
<comment type="caution">
    <text evidence="8">Lacks conserved residue(s) required for the propagation of feature annotation.</text>
</comment>
<keyword evidence="4 8" id="KW-0547">Nucleotide-binding</keyword>
<dbReference type="AlphaFoldDB" id="A0A5D0MKV4"/>
<evidence type="ECO:0000256" key="9">
    <source>
        <dbReference type="NCBIfam" id="TIGR00362"/>
    </source>
</evidence>
<dbReference type="EMBL" id="VSIX01000026">
    <property type="protein sequence ID" value="TYB31848.1"/>
    <property type="molecule type" value="Genomic_DNA"/>
</dbReference>
<dbReference type="SUPFAM" id="SSF48295">
    <property type="entry name" value="TrpR-like"/>
    <property type="match status" value="1"/>
</dbReference>